<dbReference type="AlphaFoldDB" id="A0A6J4QHZ3"/>
<proteinExistence type="predicted"/>
<feature type="non-terminal residue" evidence="2">
    <location>
        <position position="1"/>
    </location>
</feature>
<feature type="region of interest" description="Disordered" evidence="1">
    <location>
        <begin position="1"/>
        <end position="47"/>
    </location>
</feature>
<evidence type="ECO:0000313" key="2">
    <source>
        <dbReference type="EMBL" id="CAA9443984.1"/>
    </source>
</evidence>
<evidence type="ECO:0000256" key="1">
    <source>
        <dbReference type="SAM" id="MobiDB-lite"/>
    </source>
</evidence>
<sequence length="47" mass="4656">GEGSSRRRGEARTRGGRGASGGANARTPQGTPGGASPKQGTREDSCL</sequence>
<name>A0A6J4QHZ3_9ACTN</name>
<protein>
    <submittedName>
        <fullName evidence="2">Uncharacterized protein</fullName>
    </submittedName>
</protein>
<accession>A0A6J4QHZ3</accession>
<reference evidence="2" key="1">
    <citation type="submission" date="2020-02" db="EMBL/GenBank/DDBJ databases">
        <authorList>
            <person name="Meier V. D."/>
        </authorList>
    </citation>
    <scope>NUCLEOTIDE SEQUENCE</scope>
    <source>
        <strain evidence="2">AVDCRST_MAG37</strain>
    </source>
</reference>
<organism evidence="2">
    <name type="scientific">uncultured Rubrobacteraceae bacterium</name>
    <dbReference type="NCBI Taxonomy" id="349277"/>
    <lineage>
        <taxon>Bacteria</taxon>
        <taxon>Bacillati</taxon>
        <taxon>Actinomycetota</taxon>
        <taxon>Rubrobacteria</taxon>
        <taxon>Rubrobacterales</taxon>
        <taxon>Rubrobacteraceae</taxon>
        <taxon>environmental samples</taxon>
    </lineage>
</organism>
<dbReference type="EMBL" id="CADCVD010000073">
    <property type="protein sequence ID" value="CAA9443984.1"/>
    <property type="molecule type" value="Genomic_DNA"/>
</dbReference>
<feature type="non-terminal residue" evidence="2">
    <location>
        <position position="47"/>
    </location>
</feature>
<gene>
    <name evidence="2" type="ORF">AVDCRST_MAG37-1634</name>
</gene>
<feature type="compositionally biased region" description="Basic and acidic residues" evidence="1">
    <location>
        <begin position="1"/>
        <end position="13"/>
    </location>
</feature>